<sequence>MTGEALAAAHAGHGGLSLDAVLVLCAAIATAAYLAGTVASRRRGRPWPLHRAVLWCAGIAAATISVAGPLAQATHESFVAHTWAHLLGGMLAPLLLALAAPVTLALRSLAPTPARRISRLLRSLPARFLVHPVTAAVLTAGGLWLIYLTPVHDAMRASALVHILVHGHLLLAGFVFAVAILSTEPSPHRAPRVLRAVVLILAVASHAILAKHLYAHPPAGLAVDDVRAGAQLMYYAGAGIEAALIALFCAGWYREAGRARTRGGEGRDAPLARLDG</sequence>
<feature type="transmembrane region" description="Helical" evidence="6">
    <location>
        <begin position="193"/>
        <end position="214"/>
    </location>
</feature>
<reference evidence="7" key="2">
    <citation type="submission" date="2020-09" db="EMBL/GenBank/DDBJ databases">
        <authorList>
            <person name="Sun Q."/>
            <person name="Zhou Y."/>
        </authorList>
    </citation>
    <scope>NUCLEOTIDE SEQUENCE</scope>
    <source>
        <strain evidence="7">CGMCC 1.15794</strain>
    </source>
</reference>
<dbReference type="Proteomes" id="UP000657592">
    <property type="component" value="Unassembled WGS sequence"/>
</dbReference>
<feature type="transmembrane region" description="Helical" evidence="6">
    <location>
        <begin position="159"/>
        <end position="181"/>
    </location>
</feature>
<comment type="caution">
    <text evidence="7">The sequence shown here is derived from an EMBL/GenBank/DDBJ whole genome shotgun (WGS) entry which is preliminary data.</text>
</comment>
<feature type="transmembrane region" description="Helical" evidence="6">
    <location>
        <begin position="52"/>
        <end position="71"/>
    </location>
</feature>
<evidence type="ECO:0000313" key="8">
    <source>
        <dbReference type="Proteomes" id="UP000657592"/>
    </source>
</evidence>
<keyword evidence="4 6" id="KW-1133">Transmembrane helix</keyword>
<feature type="transmembrane region" description="Helical" evidence="6">
    <location>
        <begin position="20"/>
        <end position="40"/>
    </location>
</feature>
<protein>
    <submittedName>
        <fullName evidence="7">Membrane protein</fullName>
    </submittedName>
</protein>
<evidence type="ECO:0000313" key="7">
    <source>
        <dbReference type="EMBL" id="GGH50501.1"/>
    </source>
</evidence>
<feature type="transmembrane region" description="Helical" evidence="6">
    <location>
        <begin position="83"/>
        <end position="107"/>
    </location>
</feature>
<dbReference type="InterPro" id="IPR019108">
    <property type="entry name" value="Caa3_assmbl_CtaG-rel"/>
</dbReference>
<dbReference type="AlphaFoldDB" id="A0A917II06"/>
<keyword evidence="3 6" id="KW-0812">Transmembrane</keyword>
<reference evidence="7" key="1">
    <citation type="journal article" date="2014" name="Int. J. Syst. Evol. Microbiol.">
        <title>Complete genome sequence of Corynebacterium casei LMG S-19264T (=DSM 44701T), isolated from a smear-ripened cheese.</title>
        <authorList>
            <consortium name="US DOE Joint Genome Institute (JGI-PGF)"/>
            <person name="Walter F."/>
            <person name="Albersmeier A."/>
            <person name="Kalinowski J."/>
            <person name="Ruckert C."/>
        </authorList>
    </citation>
    <scope>NUCLEOTIDE SEQUENCE</scope>
    <source>
        <strain evidence="7">CGMCC 1.15794</strain>
    </source>
</reference>
<organism evidence="7 8">
    <name type="scientific">Microbacterium album</name>
    <dbReference type="NCBI Taxonomy" id="2053191"/>
    <lineage>
        <taxon>Bacteria</taxon>
        <taxon>Bacillati</taxon>
        <taxon>Actinomycetota</taxon>
        <taxon>Actinomycetes</taxon>
        <taxon>Micrococcales</taxon>
        <taxon>Microbacteriaceae</taxon>
        <taxon>Microbacterium</taxon>
    </lineage>
</organism>
<feature type="transmembrane region" description="Helical" evidence="6">
    <location>
        <begin position="128"/>
        <end position="147"/>
    </location>
</feature>
<dbReference type="EMBL" id="BMJY01000021">
    <property type="protein sequence ID" value="GGH50501.1"/>
    <property type="molecule type" value="Genomic_DNA"/>
</dbReference>
<feature type="transmembrane region" description="Helical" evidence="6">
    <location>
        <begin position="234"/>
        <end position="253"/>
    </location>
</feature>
<comment type="subcellular location">
    <subcellularLocation>
        <location evidence="1">Cell membrane</location>
        <topology evidence="1">Multi-pass membrane protein</topology>
    </subcellularLocation>
</comment>
<proteinExistence type="predicted"/>
<evidence type="ECO:0000256" key="4">
    <source>
        <dbReference type="ARBA" id="ARBA00022989"/>
    </source>
</evidence>
<evidence type="ECO:0000256" key="5">
    <source>
        <dbReference type="ARBA" id="ARBA00023136"/>
    </source>
</evidence>
<gene>
    <name evidence="7" type="ORF">GCM10010921_29280</name>
</gene>
<keyword evidence="5 6" id="KW-0472">Membrane</keyword>
<accession>A0A917II06</accession>
<evidence type="ECO:0000256" key="1">
    <source>
        <dbReference type="ARBA" id="ARBA00004651"/>
    </source>
</evidence>
<keyword evidence="8" id="KW-1185">Reference proteome</keyword>
<evidence type="ECO:0000256" key="2">
    <source>
        <dbReference type="ARBA" id="ARBA00022475"/>
    </source>
</evidence>
<dbReference type="RefSeq" id="WP_229663300.1">
    <property type="nucleotide sequence ID" value="NZ_BMJY01000021.1"/>
</dbReference>
<keyword evidence="2" id="KW-1003">Cell membrane</keyword>
<name>A0A917II06_9MICO</name>
<evidence type="ECO:0000256" key="6">
    <source>
        <dbReference type="SAM" id="Phobius"/>
    </source>
</evidence>
<dbReference type="GO" id="GO:0005886">
    <property type="term" value="C:plasma membrane"/>
    <property type="evidence" value="ECO:0007669"/>
    <property type="project" value="UniProtKB-SubCell"/>
</dbReference>
<dbReference type="Pfam" id="PF09678">
    <property type="entry name" value="Caa3_CtaG"/>
    <property type="match status" value="1"/>
</dbReference>
<evidence type="ECO:0000256" key="3">
    <source>
        <dbReference type="ARBA" id="ARBA00022692"/>
    </source>
</evidence>